<name>A0A2K1L1J9_PHYPA</name>
<proteinExistence type="predicted"/>
<dbReference type="AlphaFoldDB" id="A0A2K1L1J9"/>
<gene>
    <name evidence="1" type="ORF">PHYPA_002696</name>
</gene>
<dbReference type="EMBL" id="ABEU02000002">
    <property type="protein sequence ID" value="PNR59904.1"/>
    <property type="molecule type" value="Genomic_DNA"/>
</dbReference>
<keyword evidence="3" id="KW-1185">Reference proteome</keyword>
<evidence type="ECO:0000313" key="3">
    <source>
        <dbReference type="Proteomes" id="UP000006727"/>
    </source>
</evidence>
<accession>A0A2K1L1J9</accession>
<evidence type="ECO:0000313" key="2">
    <source>
        <dbReference type="EnsemblPlants" id="Pp3c2_14649V3.1"/>
    </source>
</evidence>
<organism evidence="1">
    <name type="scientific">Physcomitrium patens</name>
    <name type="common">Spreading-leaved earth moss</name>
    <name type="synonym">Physcomitrella patens</name>
    <dbReference type="NCBI Taxonomy" id="3218"/>
    <lineage>
        <taxon>Eukaryota</taxon>
        <taxon>Viridiplantae</taxon>
        <taxon>Streptophyta</taxon>
        <taxon>Embryophyta</taxon>
        <taxon>Bryophyta</taxon>
        <taxon>Bryophytina</taxon>
        <taxon>Bryopsida</taxon>
        <taxon>Funariidae</taxon>
        <taxon>Funariales</taxon>
        <taxon>Funariaceae</taxon>
        <taxon>Physcomitrium</taxon>
    </lineage>
</organism>
<dbReference type="Gramene" id="Pp3c2_14649V3.1">
    <property type="protein sequence ID" value="Pp3c2_14649V3.1"/>
    <property type="gene ID" value="Pp3c2_14649"/>
</dbReference>
<sequence>MVIRLDIGVVPAFKLQKRQGMSPPLHGEPGDTSKERRHPILALSYQQQLVCPLRALVGSRVSVNS</sequence>
<evidence type="ECO:0000313" key="1">
    <source>
        <dbReference type="EMBL" id="PNR59904.1"/>
    </source>
</evidence>
<reference evidence="2" key="3">
    <citation type="submission" date="2020-12" db="UniProtKB">
        <authorList>
            <consortium name="EnsemblPlants"/>
        </authorList>
    </citation>
    <scope>IDENTIFICATION</scope>
</reference>
<protein>
    <submittedName>
        <fullName evidence="1 2">Uncharacterized protein</fullName>
    </submittedName>
</protein>
<dbReference type="EnsemblPlants" id="Pp3c2_14649V3.1">
    <property type="protein sequence ID" value="Pp3c2_14649V3.1"/>
    <property type="gene ID" value="Pp3c2_14649"/>
</dbReference>
<dbReference type="Proteomes" id="UP000006727">
    <property type="component" value="Chromosome 2"/>
</dbReference>
<reference evidence="1 3" key="1">
    <citation type="journal article" date="2008" name="Science">
        <title>The Physcomitrella genome reveals evolutionary insights into the conquest of land by plants.</title>
        <authorList>
            <person name="Rensing S."/>
            <person name="Lang D."/>
            <person name="Zimmer A."/>
            <person name="Terry A."/>
            <person name="Salamov A."/>
            <person name="Shapiro H."/>
            <person name="Nishiyama T."/>
            <person name="Perroud P.-F."/>
            <person name="Lindquist E."/>
            <person name="Kamisugi Y."/>
            <person name="Tanahashi T."/>
            <person name="Sakakibara K."/>
            <person name="Fujita T."/>
            <person name="Oishi K."/>
            <person name="Shin-I T."/>
            <person name="Kuroki Y."/>
            <person name="Toyoda A."/>
            <person name="Suzuki Y."/>
            <person name="Hashimoto A."/>
            <person name="Yamaguchi K."/>
            <person name="Sugano A."/>
            <person name="Kohara Y."/>
            <person name="Fujiyama A."/>
            <person name="Anterola A."/>
            <person name="Aoki S."/>
            <person name="Ashton N."/>
            <person name="Barbazuk W.B."/>
            <person name="Barker E."/>
            <person name="Bennetzen J."/>
            <person name="Bezanilla M."/>
            <person name="Blankenship R."/>
            <person name="Cho S.H."/>
            <person name="Dutcher S."/>
            <person name="Estelle M."/>
            <person name="Fawcett J.A."/>
            <person name="Gundlach H."/>
            <person name="Hanada K."/>
            <person name="Heyl A."/>
            <person name="Hicks K.A."/>
            <person name="Hugh J."/>
            <person name="Lohr M."/>
            <person name="Mayer K."/>
            <person name="Melkozernov A."/>
            <person name="Murata T."/>
            <person name="Nelson D."/>
            <person name="Pils B."/>
            <person name="Prigge M."/>
            <person name="Reiss B."/>
            <person name="Renner T."/>
            <person name="Rombauts S."/>
            <person name="Rushton P."/>
            <person name="Sanderfoot A."/>
            <person name="Schween G."/>
            <person name="Shiu S.-H."/>
            <person name="Stueber K."/>
            <person name="Theodoulou F.L."/>
            <person name="Tu H."/>
            <person name="Van de Peer Y."/>
            <person name="Verrier P.J."/>
            <person name="Waters E."/>
            <person name="Wood A."/>
            <person name="Yang L."/>
            <person name="Cove D."/>
            <person name="Cuming A."/>
            <person name="Hasebe M."/>
            <person name="Lucas S."/>
            <person name="Mishler D.B."/>
            <person name="Reski R."/>
            <person name="Grigoriev I."/>
            <person name="Quatrano R.S."/>
            <person name="Boore J.L."/>
        </authorList>
    </citation>
    <scope>NUCLEOTIDE SEQUENCE [LARGE SCALE GENOMIC DNA]</scope>
    <source>
        <strain evidence="2 3">cv. Gransden 2004</strain>
    </source>
</reference>
<reference evidence="1 3" key="2">
    <citation type="journal article" date="2018" name="Plant J.">
        <title>The Physcomitrella patens chromosome-scale assembly reveals moss genome structure and evolution.</title>
        <authorList>
            <person name="Lang D."/>
            <person name="Ullrich K.K."/>
            <person name="Murat F."/>
            <person name="Fuchs J."/>
            <person name="Jenkins J."/>
            <person name="Haas F.B."/>
            <person name="Piednoel M."/>
            <person name="Gundlach H."/>
            <person name="Van Bel M."/>
            <person name="Meyberg R."/>
            <person name="Vives C."/>
            <person name="Morata J."/>
            <person name="Symeonidi A."/>
            <person name="Hiss M."/>
            <person name="Muchero W."/>
            <person name="Kamisugi Y."/>
            <person name="Saleh O."/>
            <person name="Blanc G."/>
            <person name="Decker E.L."/>
            <person name="van Gessel N."/>
            <person name="Grimwood J."/>
            <person name="Hayes R.D."/>
            <person name="Graham S.W."/>
            <person name="Gunter L.E."/>
            <person name="McDaniel S.F."/>
            <person name="Hoernstein S.N.W."/>
            <person name="Larsson A."/>
            <person name="Li F.W."/>
            <person name="Perroud P.F."/>
            <person name="Phillips J."/>
            <person name="Ranjan P."/>
            <person name="Rokshar D.S."/>
            <person name="Rothfels C.J."/>
            <person name="Schneider L."/>
            <person name="Shu S."/>
            <person name="Stevenson D.W."/>
            <person name="Thummler F."/>
            <person name="Tillich M."/>
            <person name="Villarreal Aguilar J.C."/>
            <person name="Widiez T."/>
            <person name="Wong G.K."/>
            <person name="Wymore A."/>
            <person name="Zhang Y."/>
            <person name="Zimmer A.D."/>
            <person name="Quatrano R.S."/>
            <person name="Mayer K.F.X."/>
            <person name="Goodstein D."/>
            <person name="Casacuberta J.M."/>
            <person name="Vandepoele K."/>
            <person name="Reski R."/>
            <person name="Cuming A.C."/>
            <person name="Tuskan G.A."/>
            <person name="Maumus F."/>
            <person name="Salse J."/>
            <person name="Schmutz J."/>
            <person name="Rensing S.A."/>
        </authorList>
    </citation>
    <scope>NUCLEOTIDE SEQUENCE [LARGE SCALE GENOMIC DNA]</scope>
    <source>
        <strain evidence="2 3">cv. Gransden 2004</strain>
    </source>
</reference>
<dbReference type="InParanoid" id="A0A2K1L1J9"/>